<accession>A0A0R2LAN0</accession>
<feature type="transmembrane region" description="Helical" evidence="6">
    <location>
        <begin position="101"/>
        <end position="123"/>
    </location>
</feature>
<dbReference type="GO" id="GO:0050071">
    <property type="term" value="F:phosphatidylglycerol lysyltransferase activity"/>
    <property type="evidence" value="ECO:0007669"/>
    <property type="project" value="UniProtKB-EC"/>
</dbReference>
<evidence type="ECO:0000256" key="4">
    <source>
        <dbReference type="ARBA" id="ARBA00022989"/>
    </source>
</evidence>
<dbReference type="GO" id="GO:0005886">
    <property type="term" value="C:plasma membrane"/>
    <property type="evidence" value="ECO:0007669"/>
    <property type="project" value="UniProtKB-SubCell"/>
</dbReference>
<comment type="subcellular location">
    <subcellularLocation>
        <location evidence="1 6">Cell membrane</location>
        <topology evidence="1 6">Multi-pass membrane protein</topology>
    </subcellularLocation>
</comment>
<dbReference type="GO" id="GO:0046677">
    <property type="term" value="P:response to antibiotic"/>
    <property type="evidence" value="ECO:0007669"/>
    <property type="project" value="UniProtKB-KW"/>
</dbReference>
<feature type="transmembrane region" description="Helical" evidence="6">
    <location>
        <begin position="282"/>
        <end position="307"/>
    </location>
</feature>
<keyword evidence="6" id="KW-0046">Antibiotic resistance</keyword>
<comment type="function">
    <text evidence="6">Catalyzes the transfer of a lysyl group from L-lysyl-tRNA(Lys) to membrane-bound phosphatidylglycerol (PG), which produces lysylphosphatidylglycerol (LPG), a major component of the bacterial membrane with a positive net charge. LPG synthesis contributes to bacterial virulence as it is involved in the resistance mechanism against cationic antimicrobial peptides (CAMP) produces by the host's immune system (defensins, cathelicidins) and by the competing microorganisms.</text>
</comment>
<keyword evidence="6" id="KW-0808">Transferase</keyword>
<dbReference type="PANTHER" id="PTHR37693">
    <property type="entry name" value="PHOSPHATIDYLGLYCEROL LYSYLTRANSFERASE"/>
    <property type="match status" value="1"/>
</dbReference>
<dbReference type="AlphaFoldDB" id="A0A0R2LAN0"/>
<keyword evidence="4 6" id="KW-1133">Transmembrane helix</keyword>
<keyword evidence="6" id="KW-0443">Lipid metabolism</keyword>
<dbReference type="Proteomes" id="UP000051886">
    <property type="component" value="Unassembled WGS sequence"/>
</dbReference>
<keyword evidence="3 6" id="KW-0812">Transmembrane</keyword>
<dbReference type="NCBIfam" id="TIGR00374">
    <property type="entry name" value="flippase-like domain"/>
    <property type="match status" value="1"/>
</dbReference>
<evidence type="ECO:0000256" key="3">
    <source>
        <dbReference type="ARBA" id="ARBA00022692"/>
    </source>
</evidence>
<keyword evidence="5 6" id="KW-0472">Membrane</keyword>
<comment type="similarity">
    <text evidence="6">Belongs to the LPG synthase family.</text>
</comment>
<name>A0A0R2LAN0_9LACO</name>
<organism evidence="7 8">
    <name type="scientific">Ligilactobacillus pobuzihii</name>
    <dbReference type="NCBI Taxonomy" id="449659"/>
    <lineage>
        <taxon>Bacteria</taxon>
        <taxon>Bacillati</taxon>
        <taxon>Bacillota</taxon>
        <taxon>Bacilli</taxon>
        <taxon>Lactobacillales</taxon>
        <taxon>Lactobacillaceae</taxon>
        <taxon>Ligilactobacillus</taxon>
    </lineage>
</organism>
<evidence type="ECO:0000313" key="8">
    <source>
        <dbReference type="Proteomes" id="UP000051886"/>
    </source>
</evidence>
<keyword evidence="8" id="KW-1185">Reference proteome</keyword>
<gene>
    <name evidence="6" type="primary">mprF</name>
    <name evidence="7" type="ORF">IV66_GL001779</name>
</gene>
<dbReference type="PATRIC" id="fig|449659.4.peg.1820"/>
<keyword evidence="2" id="KW-1003">Cell membrane</keyword>
<dbReference type="InterPro" id="IPR022791">
    <property type="entry name" value="L-PG_synthase/AglD"/>
</dbReference>
<reference evidence="7 8" key="1">
    <citation type="journal article" date="2015" name="Genome Announc.">
        <title>Expanding the biotechnology potential of lactobacilli through comparative genomics of 213 strains and associated genera.</title>
        <authorList>
            <person name="Sun Z."/>
            <person name="Harris H.M."/>
            <person name="McCann A."/>
            <person name="Guo C."/>
            <person name="Argimon S."/>
            <person name="Zhang W."/>
            <person name="Yang X."/>
            <person name="Jeffery I.B."/>
            <person name="Cooney J.C."/>
            <person name="Kagawa T.F."/>
            <person name="Liu W."/>
            <person name="Song Y."/>
            <person name="Salvetti E."/>
            <person name="Wrobel A."/>
            <person name="Rasinkangas P."/>
            <person name="Parkhill J."/>
            <person name="Rea M.C."/>
            <person name="O'Sullivan O."/>
            <person name="Ritari J."/>
            <person name="Douillard F.P."/>
            <person name="Paul Ross R."/>
            <person name="Yang R."/>
            <person name="Briner A.E."/>
            <person name="Felis G.E."/>
            <person name="de Vos W.M."/>
            <person name="Barrangou R."/>
            <person name="Klaenhammer T.R."/>
            <person name="Caufield P.W."/>
            <person name="Cui Y."/>
            <person name="Zhang H."/>
            <person name="O'Toole P.W."/>
        </authorList>
    </citation>
    <scope>NUCLEOTIDE SEQUENCE [LARGE SCALE GENOMIC DNA]</scope>
    <source>
        <strain evidence="7 8">NBRC 103219</strain>
    </source>
</reference>
<evidence type="ECO:0000256" key="6">
    <source>
        <dbReference type="RuleBase" id="RU363042"/>
    </source>
</evidence>
<dbReference type="PANTHER" id="PTHR37693:SF1">
    <property type="entry name" value="INTEGRAL MEMBRANE PROTEIN"/>
    <property type="match status" value="1"/>
</dbReference>
<sequence>MKDVSFNVVRNEIIDLKWPWLAVGFLSMIVSLLIEGAIVYVLLKKQYPSFRFRDAFRVPLVEQLFNGITPFQSGGQPAQLFALLQSGIDVGRATSKMLMKFVVYQSIIVVCFVISLITQFHYLAAKLHVLSAFVIFGFFIHFFVIAGLLMVMYWRSFTKKLVYFFLKPVKWWGKPATYARYEAYATKKIDTFYHESLSLRDDPLMLVKISLLTLGQLIFYYVIPYFILLSLRVTDIDPLMVVGMHILIVMIISLFPLPGGLGGAEFSFSIIFSTFLVQDSKVVLAMILWRLITYYLGMFLGMVALAVKPHRIKDNE</sequence>
<dbReference type="EMBL" id="JQCN01000040">
    <property type="protein sequence ID" value="KRN98795.1"/>
    <property type="molecule type" value="Genomic_DNA"/>
</dbReference>
<evidence type="ECO:0000256" key="2">
    <source>
        <dbReference type="ARBA" id="ARBA00022475"/>
    </source>
</evidence>
<comment type="caution">
    <text evidence="7">The sequence shown here is derived from an EMBL/GenBank/DDBJ whole genome shotgun (WGS) entry which is preliminary data.</text>
</comment>
<feature type="transmembrane region" description="Helical" evidence="6">
    <location>
        <begin position="20"/>
        <end position="43"/>
    </location>
</feature>
<dbReference type="EC" id="2.3.2.3" evidence="6"/>
<protein>
    <recommendedName>
        <fullName evidence="6">Phosphatidylglycerol lysyltransferase</fullName>
        <ecNumber evidence="6">2.3.2.3</ecNumber>
    </recommendedName>
    <alternativeName>
        <fullName evidence="6">Lysylphosphatidylglycerol synthase</fullName>
    </alternativeName>
</protein>
<comment type="catalytic activity">
    <reaction evidence="6">
        <text>L-lysyl-tRNA(Lys) + a 1,2-diacyl-sn-glycero-3-phospho-(1'-sn-glycerol) = a 1,2-diacyl-sn-glycero-3-phospho-1'-(3'-O-L-lysyl)-sn-glycerol + tRNA(Lys)</text>
        <dbReference type="Rhea" id="RHEA:10668"/>
        <dbReference type="Rhea" id="RHEA-COMP:9696"/>
        <dbReference type="Rhea" id="RHEA-COMP:9697"/>
        <dbReference type="ChEBI" id="CHEBI:64716"/>
        <dbReference type="ChEBI" id="CHEBI:75792"/>
        <dbReference type="ChEBI" id="CHEBI:78442"/>
        <dbReference type="ChEBI" id="CHEBI:78529"/>
        <dbReference type="EC" id="2.3.2.3"/>
    </reaction>
</comment>
<feature type="transmembrane region" description="Helical" evidence="6">
    <location>
        <begin position="206"/>
        <end position="227"/>
    </location>
</feature>
<dbReference type="STRING" id="449659.IV66_GL001779"/>
<evidence type="ECO:0000256" key="5">
    <source>
        <dbReference type="ARBA" id="ARBA00023136"/>
    </source>
</evidence>
<dbReference type="Pfam" id="PF03706">
    <property type="entry name" value="LPG_synthase_TM"/>
    <property type="match status" value="1"/>
</dbReference>
<dbReference type="GO" id="GO:0006629">
    <property type="term" value="P:lipid metabolic process"/>
    <property type="evidence" value="ECO:0007669"/>
    <property type="project" value="UniProtKB-KW"/>
</dbReference>
<feature type="transmembrane region" description="Helical" evidence="6">
    <location>
        <begin position="129"/>
        <end position="154"/>
    </location>
</feature>
<feature type="transmembrane region" description="Helical" evidence="6">
    <location>
        <begin position="239"/>
        <end position="261"/>
    </location>
</feature>
<proteinExistence type="inferred from homology"/>
<evidence type="ECO:0000313" key="7">
    <source>
        <dbReference type="EMBL" id="KRN98795.1"/>
    </source>
</evidence>
<evidence type="ECO:0000256" key="1">
    <source>
        <dbReference type="ARBA" id="ARBA00004651"/>
    </source>
</evidence>